<sequence length="64" mass="7711">MHSTDVVFVAPTQIENHIQITDIHIKYGSLGYFYFQPEVDYNGLVRETYSELWMPTRRYEIKLR</sequence>
<protein>
    <submittedName>
        <fullName evidence="1">Uncharacterized protein</fullName>
    </submittedName>
</protein>
<evidence type="ECO:0000313" key="2">
    <source>
        <dbReference type="Proteomes" id="UP000242188"/>
    </source>
</evidence>
<proteinExistence type="predicted"/>
<keyword evidence="2" id="KW-1185">Reference proteome</keyword>
<organism evidence="1 2">
    <name type="scientific">Mizuhopecten yessoensis</name>
    <name type="common">Japanese scallop</name>
    <name type="synonym">Patinopecten yessoensis</name>
    <dbReference type="NCBI Taxonomy" id="6573"/>
    <lineage>
        <taxon>Eukaryota</taxon>
        <taxon>Metazoa</taxon>
        <taxon>Spiralia</taxon>
        <taxon>Lophotrochozoa</taxon>
        <taxon>Mollusca</taxon>
        <taxon>Bivalvia</taxon>
        <taxon>Autobranchia</taxon>
        <taxon>Pteriomorphia</taxon>
        <taxon>Pectinida</taxon>
        <taxon>Pectinoidea</taxon>
        <taxon>Pectinidae</taxon>
        <taxon>Mizuhopecten</taxon>
    </lineage>
</organism>
<reference evidence="1 2" key="1">
    <citation type="journal article" date="2017" name="Nat. Ecol. Evol.">
        <title>Scallop genome provides insights into evolution of bilaterian karyotype and development.</title>
        <authorList>
            <person name="Wang S."/>
            <person name="Zhang J."/>
            <person name="Jiao W."/>
            <person name="Li J."/>
            <person name="Xun X."/>
            <person name="Sun Y."/>
            <person name="Guo X."/>
            <person name="Huan P."/>
            <person name="Dong B."/>
            <person name="Zhang L."/>
            <person name="Hu X."/>
            <person name="Sun X."/>
            <person name="Wang J."/>
            <person name="Zhao C."/>
            <person name="Wang Y."/>
            <person name="Wang D."/>
            <person name="Huang X."/>
            <person name="Wang R."/>
            <person name="Lv J."/>
            <person name="Li Y."/>
            <person name="Zhang Z."/>
            <person name="Liu B."/>
            <person name="Lu W."/>
            <person name="Hui Y."/>
            <person name="Liang J."/>
            <person name="Zhou Z."/>
            <person name="Hou R."/>
            <person name="Li X."/>
            <person name="Liu Y."/>
            <person name="Li H."/>
            <person name="Ning X."/>
            <person name="Lin Y."/>
            <person name="Zhao L."/>
            <person name="Xing Q."/>
            <person name="Dou J."/>
            <person name="Li Y."/>
            <person name="Mao J."/>
            <person name="Guo H."/>
            <person name="Dou H."/>
            <person name="Li T."/>
            <person name="Mu C."/>
            <person name="Jiang W."/>
            <person name="Fu Q."/>
            <person name="Fu X."/>
            <person name="Miao Y."/>
            <person name="Liu J."/>
            <person name="Yu Q."/>
            <person name="Li R."/>
            <person name="Liao H."/>
            <person name="Li X."/>
            <person name="Kong Y."/>
            <person name="Jiang Z."/>
            <person name="Chourrout D."/>
            <person name="Li R."/>
            <person name="Bao Z."/>
        </authorList>
    </citation>
    <scope>NUCLEOTIDE SEQUENCE [LARGE SCALE GENOMIC DNA]</scope>
    <source>
        <strain evidence="1 2">PY_sf001</strain>
    </source>
</reference>
<dbReference type="Proteomes" id="UP000242188">
    <property type="component" value="Unassembled WGS sequence"/>
</dbReference>
<name>A0A210QB11_MIZYE</name>
<dbReference type="EMBL" id="NEDP02004373">
    <property type="protein sequence ID" value="OWF45916.1"/>
    <property type="molecule type" value="Genomic_DNA"/>
</dbReference>
<dbReference type="AlphaFoldDB" id="A0A210QB11"/>
<accession>A0A210QB11</accession>
<comment type="caution">
    <text evidence="1">The sequence shown here is derived from an EMBL/GenBank/DDBJ whole genome shotgun (WGS) entry which is preliminary data.</text>
</comment>
<gene>
    <name evidence="1" type="ORF">KP79_PYT07312</name>
</gene>
<evidence type="ECO:0000313" key="1">
    <source>
        <dbReference type="EMBL" id="OWF45916.1"/>
    </source>
</evidence>